<reference evidence="1" key="2">
    <citation type="submission" date="2021-03" db="EMBL/GenBank/DDBJ databases">
        <authorList>
            <person name="Artuso I."/>
            <person name="Turrini P."/>
            <person name="Pirolo M."/>
            <person name="Lugli G.A."/>
            <person name="Ventura M."/>
            <person name="Visca P."/>
        </authorList>
    </citation>
    <scope>NUCLEOTIDE SEQUENCE</scope>
    <source>
        <strain evidence="1">LMG 26462</strain>
    </source>
</reference>
<protein>
    <submittedName>
        <fullName evidence="1">Glycosyltransferase family 2 protein</fullName>
    </submittedName>
</protein>
<reference evidence="1" key="1">
    <citation type="journal article" date="2021" name="Microorganisms">
        <title>Phylogenomic Reconstruction and Metabolic Potential of the Genus Aminobacter.</title>
        <authorList>
            <person name="Artuso I."/>
            <person name="Turrini P."/>
            <person name="Pirolo M."/>
            <person name="Lugli G.A."/>
            <person name="Ventura M."/>
            <person name="Visca P."/>
        </authorList>
    </citation>
    <scope>NUCLEOTIDE SEQUENCE</scope>
    <source>
        <strain evidence="1">LMG 26462</strain>
    </source>
</reference>
<dbReference type="Proteomes" id="UP001138921">
    <property type="component" value="Unassembled WGS sequence"/>
</dbReference>
<evidence type="ECO:0000313" key="2">
    <source>
        <dbReference type="Proteomes" id="UP001138921"/>
    </source>
</evidence>
<dbReference type="Pfam" id="PF13704">
    <property type="entry name" value="Glyco_tranf_2_4"/>
    <property type="match status" value="1"/>
</dbReference>
<sequence length="286" mass="33095">MKIDLYTRCWNDADMLDFMFRHYDRLVQRYVVFDDGSTDASLDILRSNPKVDLRPMPTYSDPESRVASGLAVLDSCWHESRGLADWVIVTDIDEHLWHRDLDAYLCRQKNDGVTIIPALGFQMLSDHFPGRDCLLTETVTTGAPSPVMNKMNIFSPDDIEATHFTVGRHSASPQGNVVAPARDELLLLHYKFLDFERTYQRLKQSLTRQRAKDLALKWGVQYSWSTDELRQNWNEVVAHIVETSNPDLQLSEMHAGPHWWDVHRLAAAPSPVTRWRRWWPFGSARS</sequence>
<comment type="caution">
    <text evidence="1">The sequence shown here is derived from an EMBL/GenBank/DDBJ whole genome shotgun (WGS) entry which is preliminary data.</text>
</comment>
<proteinExistence type="predicted"/>
<keyword evidence="2" id="KW-1185">Reference proteome</keyword>
<dbReference type="CDD" id="cd00761">
    <property type="entry name" value="Glyco_tranf_GTA_type"/>
    <property type="match status" value="1"/>
</dbReference>
<dbReference type="EMBL" id="JAFLWW010000017">
    <property type="protein sequence ID" value="MBT1160058.1"/>
    <property type="molecule type" value="Genomic_DNA"/>
</dbReference>
<dbReference type="AlphaFoldDB" id="A0A9X1AHZ0"/>
<organism evidence="1 2">
    <name type="scientific">Aminobacter anthyllidis</name>
    <dbReference type="NCBI Taxonomy" id="1035067"/>
    <lineage>
        <taxon>Bacteria</taxon>
        <taxon>Pseudomonadati</taxon>
        <taxon>Pseudomonadota</taxon>
        <taxon>Alphaproteobacteria</taxon>
        <taxon>Hyphomicrobiales</taxon>
        <taxon>Phyllobacteriaceae</taxon>
        <taxon>Aminobacter</taxon>
    </lineage>
</organism>
<gene>
    <name evidence="1" type="ORF">J1C56_31510</name>
</gene>
<evidence type="ECO:0000313" key="1">
    <source>
        <dbReference type="EMBL" id="MBT1160058.1"/>
    </source>
</evidence>
<name>A0A9X1AHZ0_9HYPH</name>
<accession>A0A9X1AHZ0</accession>
<dbReference type="RefSeq" id="WP_214393849.1">
    <property type="nucleotide sequence ID" value="NZ_JAFLWW010000017.1"/>
</dbReference>